<dbReference type="AlphaFoldDB" id="A0A1I4T3P8"/>
<sequence>MSKYWVEYVKEYRPSPASLVVHRPLDCEHWSGATKFDPPLPQPEVGKGYPVSKVEAKGYELSFSSMEEVEHCIDVLSQKNLPTTRSLAEESWLGQGYQHLHWLTKLPSALKSYKERQKIVRLLGHLKSHNQ</sequence>
<evidence type="ECO:0000313" key="2">
    <source>
        <dbReference type="Proteomes" id="UP000198519"/>
    </source>
</evidence>
<gene>
    <name evidence="1" type="ORF">SAMN04487963_3479</name>
</gene>
<proteinExistence type="predicted"/>
<accession>A0A1I4T3P8</accession>
<name>A0A1I4T3P8_9GAMM</name>
<dbReference type="Proteomes" id="UP000198519">
    <property type="component" value="Unassembled WGS sequence"/>
</dbReference>
<keyword evidence="2" id="KW-1185">Reference proteome</keyword>
<organism evidence="1 2">
    <name type="scientific">Marinobacter zhejiangensis</name>
    <dbReference type="NCBI Taxonomy" id="488535"/>
    <lineage>
        <taxon>Bacteria</taxon>
        <taxon>Pseudomonadati</taxon>
        <taxon>Pseudomonadota</taxon>
        <taxon>Gammaproteobacteria</taxon>
        <taxon>Pseudomonadales</taxon>
        <taxon>Marinobacteraceae</taxon>
        <taxon>Marinobacter</taxon>
    </lineage>
</organism>
<dbReference type="EMBL" id="FOUE01000006">
    <property type="protein sequence ID" value="SFM71342.1"/>
    <property type="molecule type" value="Genomic_DNA"/>
</dbReference>
<dbReference type="OrthoDB" id="1144299at2"/>
<dbReference type="STRING" id="488535.SAMN04487963_3479"/>
<dbReference type="RefSeq" id="WP_092026115.1">
    <property type="nucleotide sequence ID" value="NZ_FOUE01000006.1"/>
</dbReference>
<evidence type="ECO:0000313" key="1">
    <source>
        <dbReference type="EMBL" id="SFM71342.1"/>
    </source>
</evidence>
<reference evidence="2" key="1">
    <citation type="submission" date="2016-10" db="EMBL/GenBank/DDBJ databases">
        <authorList>
            <person name="Varghese N."/>
            <person name="Submissions S."/>
        </authorList>
    </citation>
    <scope>NUCLEOTIDE SEQUENCE [LARGE SCALE GENOMIC DNA]</scope>
    <source>
        <strain evidence="2">CGMCC 1.7061</strain>
    </source>
</reference>
<protein>
    <submittedName>
        <fullName evidence="1">Uncharacterized protein</fullName>
    </submittedName>
</protein>